<dbReference type="InterPro" id="IPR003593">
    <property type="entry name" value="AAA+_ATPase"/>
</dbReference>
<evidence type="ECO:0000256" key="3">
    <source>
        <dbReference type="ARBA" id="ARBA00022840"/>
    </source>
</evidence>
<dbReference type="PROSITE" id="PS50893">
    <property type="entry name" value="ABC_TRANSPORTER_2"/>
    <property type="match status" value="1"/>
</dbReference>
<dbReference type="InterPro" id="IPR017871">
    <property type="entry name" value="ABC_transporter-like_CS"/>
</dbReference>
<evidence type="ECO:0000313" key="5">
    <source>
        <dbReference type="EMBL" id="NIA67377.1"/>
    </source>
</evidence>
<dbReference type="PROSITE" id="PS00211">
    <property type="entry name" value="ABC_TRANSPORTER_1"/>
    <property type="match status" value="1"/>
</dbReference>
<proteinExistence type="predicted"/>
<dbReference type="Pfam" id="PF00005">
    <property type="entry name" value="ABC_tran"/>
    <property type="match status" value="1"/>
</dbReference>
<dbReference type="Gene3D" id="2.40.50.100">
    <property type="match status" value="1"/>
</dbReference>
<dbReference type="SUPFAM" id="SSF52540">
    <property type="entry name" value="P-loop containing nucleoside triphosphate hydrolases"/>
    <property type="match status" value="1"/>
</dbReference>
<evidence type="ECO:0000256" key="2">
    <source>
        <dbReference type="ARBA" id="ARBA00022741"/>
    </source>
</evidence>
<dbReference type="GO" id="GO:0015697">
    <property type="term" value="P:quaternary ammonium group transport"/>
    <property type="evidence" value="ECO:0007669"/>
    <property type="project" value="UniProtKB-ARBA"/>
</dbReference>
<evidence type="ECO:0000259" key="4">
    <source>
        <dbReference type="PROSITE" id="PS50893"/>
    </source>
</evidence>
<dbReference type="GO" id="GO:0043190">
    <property type="term" value="C:ATP-binding cassette (ABC) transporter complex"/>
    <property type="evidence" value="ECO:0007669"/>
    <property type="project" value="InterPro"/>
</dbReference>
<dbReference type="Proteomes" id="UP000761264">
    <property type="component" value="Unassembled WGS sequence"/>
</dbReference>
<gene>
    <name evidence="5" type="ORF">HBA54_02090</name>
</gene>
<dbReference type="InterPro" id="IPR027417">
    <property type="entry name" value="P-loop_NTPase"/>
</dbReference>
<name>A0A967C6B9_9PROT</name>
<comment type="caution">
    <text evidence="5">The sequence shown here is derived from an EMBL/GenBank/DDBJ whole genome shotgun (WGS) entry which is preliminary data.</text>
</comment>
<dbReference type="PANTHER" id="PTHR42781:SF4">
    <property type="entry name" value="SPERMIDINE_PUTRESCINE IMPORT ATP-BINDING PROTEIN POTA"/>
    <property type="match status" value="1"/>
</dbReference>
<feature type="domain" description="ABC transporter" evidence="4">
    <location>
        <begin position="5"/>
        <end position="235"/>
    </location>
</feature>
<keyword evidence="2" id="KW-0547">Nucleotide-binding</keyword>
<keyword evidence="3 5" id="KW-0067">ATP-binding</keyword>
<dbReference type="GO" id="GO:0022857">
    <property type="term" value="F:transmembrane transporter activity"/>
    <property type="evidence" value="ECO:0007669"/>
    <property type="project" value="InterPro"/>
</dbReference>
<dbReference type="GO" id="GO:0005524">
    <property type="term" value="F:ATP binding"/>
    <property type="evidence" value="ECO:0007669"/>
    <property type="project" value="UniProtKB-KW"/>
</dbReference>
<dbReference type="EMBL" id="JAAQPH010000001">
    <property type="protein sequence ID" value="NIA67377.1"/>
    <property type="molecule type" value="Genomic_DNA"/>
</dbReference>
<organism evidence="5 6">
    <name type="scientific">Pelagibius litoralis</name>
    <dbReference type="NCBI Taxonomy" id="374515"/>
    <lineage>
        <taxon>Bacteria</taxon>
        <taxon>Pseudomonadati</taxon>
        <taxon>Pseudomonadota</taxon>
        <taxon>Alphaproteobacteria</taxon>
        <taxon>Rhodospirillales</taxon>
        <taxon>Rhodovibrionaceae</taxon>
        <taxon>Pelagibius</taxon>
    </lineage>
</organism>
<dbReference type="PANTHER" id="PTHR42781">
    <property type="entry name" value="SPERMIDINE/PUTRESCINE IMPORT ATP-BINDING PROTEIN POTA"/>
    <property type="match status" value="1"/>
</dbReference>
<dbReference type="SUPFAM" id="SSF50331">
    <property type="entry name" value="MOP-like"/>
    <property type="match status" value="1"/>
</dbReference>
<accession>A0A967C6B9</accession>
<evidence type="ECO:0000313" key="6">
    <source>
        <dbReference type="Proteomes" id="UP000761264"/>
    </source>
</evidence>
<dbReference type="InterPro" id="IPR013611">
    <property type="entry name" value="Transp-assoc_OB_typ2"/>
</dbReference>
<evidence type="ECO:0000256" key="1">
    <source>
        <dbReference type="ARBA" id="ARBA00022448"/>
    </source>
</evidence>
<dbReference type="SMART" id="SM00382">
    <property type="entry name" value="AAA"/>
    <property type="match status" value="1"/>
</dbReference>
<dbReference type="AlphaFoldDB" id="A0A967C6B9"/>
<dbReference type="Pfam" id="PF08402">
    <property type="entry name" value="TOBE_2"/>
    <property type="match status" value="1"/>
</dbReference>
<dbReference type="InterPro" id="IPR003439">
    <property type="entry name" value="ABC_transporter-like_ATP-bd"/>
</dbReference>
<dbReference type="InterPro" id="IPR008995">
    <property type="entry name" value="Mo/tungstate-bd_C_term_dom"/>
</dbReference>
<dbReference type="GO" id="GO:0016887">
    <property type="term" value="F:ATP hydrolysis activity"/>
    <property type="evidence" value="ECO:0007669"/>
    <property type="project" value="InterPro"/>
</dbReference>
<dbReference type="RefSeq" id="WP_167220818.1">
    <property type="nucleotide sequence ID" value="NZ_JAAQPH010000001.1"/>
</dbReference>
<protein>
    <submittedName>
        <fullName evidence="5">ABC transporter ATP-binding protein</fullName>
    </submittedName>
</protein>
<keyword evidence="6" id="KW-1185">Reference proteome</keyword>
<sequence length="363" mass="38981">MSADVDLDHVTIRFGDFTAVQDAHLSIKGGEFFSFLGPSGCGKTTILRAVSGFLEPTEGDVRIGGQSMRGIGPNKRPTALIFQNLALFPLMSVADNIAFGLEVRGASKAERRKRADELLDLIALNGQGDKKVSELSGGQKQRVAIARALAVEPEVLLLDEPLSALDLKLRQHMRTELRAIQQRVGITFIYITHDQGEALTMSDRIAVMSQGVIQQVGVGADVYENSQTAFVASFVGENNPFVGRITAVDSKYAVVESHFGPLRGRNLSGLRTGDEAMLFVRPESLSYLNGASASENTIQSTVLNSEFEGSFFSVFLRGEGSSPIVMSMTNSGDLPAFPQGSAATLVFQPDRAVVLPVGEVADE</sequence>
<dbReference type="InterPro" id="IPR050093">
    <property type="entry name" value="ABC_SmlMolc_Importer"/>
</dbReference>
<keyword evidence="1" id="KW-0813">Transport</keyword>
<reference evidence="5" key="1">
    <citation type="submission" date="2020-03" db="EMBL/GenBank/DDBJ databases">
        <title>Genome of Pelagibius litoralis DSM 21314T.</title>
        <authorList>
            <person name="Wang G."/>
        </authorList>
    </citation>
    <scope>NUCLEOTIDE SEQUENCE</scope>
    <source>
        <strain evidence="5">DSM 21314</strain>
    </source>
</reference>
<dbReference type="Gene3D" id="3.40.50.300">
    <property type="entry name" value="P-loop containing nucleotide triphosphate hydrolases"/>
    <property type="match status" value="1"/>
</dbReference>
<dbReference type="FunFam" id="3.40.50.300:FF:000425">
    <property type="entry name" value="Probable ABC transporter, ATP-binding subunit"/>
    <property type="match status" value="1"/>
</dbReference>